<organism evidence="2 3">
    <name type="scientific">Leifsonia kafniensis</name>
    <dbReference type="NCBI Taxonomy" id="475957"/>
    <lineage>
        <taxon>Bacteria</taxon>
        <taxon>Bacillati</taxon>
        <taxon>Actinomycetota</taxon>
        <taxon>Actinomycetes</taxon>
        <taxon>Micrococcales</taxon>
        <taxon>Microbacteriaceae</taxon>
        <taxon>Leifsonia</taxon>
    </lineage>
</organism>
<evidence type="ECO:0000256" key="1">
    <source>
        <dbReference type="SAM" id="MobiDB-lite"/>
    </source>
</evidence>
<gene>
    <name evidence="2" type="ORF">GCM10022381_06340</name>
</gene>
<keyword evidence="3" id="KW-1185">Reference proteome</keyword>
<evidence type="ECO:0000313" key="3">
    <source>
        <dbReference type="Proteomes" id="UP001501803"/>
    </source>
</evidence>
<accession>A0ABP7K4B0</accession>
<proteinExistence type="predicted"/>
<reference evidence="3" key="1">
    <citation type="journal article" date="2019" name="Int. J. Syst. Evol. Microbiol.">
        <title>The Global Catalogue of Microorganisms (GCM) 10K type strain sequencing project: providing services to taxonomists for standard genome sequencing and annotation.</title>
        <authorList>
            <consortium name="The Broad Institute Genomics Platform"/>
            <consortium name="The Broad Institute Genome Sequencing Center for Infectious Disease"/>
            <person name="Wu L."/>
            <person name="Ma J."/>
        </authorList>
    </citation>
    <scope>NUCLEOTIDE SEQUENCE [LARGE SCALE GENOMIC DNA]</scope>
    <source>
        <strain evidence="3">JCM 17021</strain>
    </source>
</reference>
<protein>
    <submittedName>
        <fullName evidence="2">Uncharacterized protein</fullName>
    </submittedName>
</protein>
<name>A0ABP7K4B0_9MICO</name>
<feature type="region of interest" description="Disordered" evidence="1">
    <location>
        <begin position="1"/>
        <end position="22"/>
    </location>
</feature>
<dbReference type="EMBL" id="BAABCN010000002">
    <property type="protein sequence ID" value="GAA3865334.1"/>
    <property type="molecule type" value="Genomic_DNA"/>
</dbReference>
<feature type="compositionally biased region" description="Basic and acidic residues" evidence="1">
    <location>
        <begin position="59"/>
        <end position="69"/>
    </location>
</feature>
<comment type="caution">
    <text evidence="2">The sequence shown here is derived from an EMBL/GenBank/DDBJ whole genome shotgun (WGS) entry which is preliminary data.</text>
</comment>
<evidence type="ECO:0000313" key="2">
    <source>
        <dbReference type="EMBL" id="GAA3865334.1"/>
    </source>
</evidence>
<feature type="region of interest" description="Disordered" evidence="1">
    <location>
        <begin position="40"/>
        <end position="69"/>
    </location>
</feature>
<dbReference type="Proteomes" id="UP001501803">
    <property type="component" value="Unassembled WGS sequence"/>
</dbReference>
<sequence>MLAPEAPASRADQLSAAVPPSGEVAPMPVITIFLVITVNSPRNGKTRRGRPQGEQAGRLPDRPTLDARS</sequence>